<keyword evidence="4" id="KW-1185">Reference proteome</keyword>
<dbReference type="Pfam" id="PF01547">
    <property type="entry name" value="SBP_bac_1"/>
    <property type="match status" value="1"/>
</dbReference>
<reference evidence="4" key="1">
    <citation type="journal article" date="2019" name="Int. J. Syst. Evol. Microbiol.">
        <title>The Global Catalogue of Microorganisms (GCM) 10K type strain sequencing project: providing services to taxonomists for standard genome sequencing and annotation.</title>
        <authorList>
            <consortium name="The Broad Institute Genomics Platform"/>
            <consortium name="The Broad Institute Genome Sequencing Center for Infectious Disease"/>
            <person name="Wu L."/>
            <person name="Ma J."/>
        </authorList>
    </citation>
    <scope>NUCLEOTIDE SEQUENCE [LARGE SCALE GENOMIC DNA]</scope>
    <source>
        <strain evidence="4">CGMCC 1.10188</strain>
    </source>
</reference>
<evidence type="ECO:0000256" key="1">
    <source>
        <dbReference type="ARBA" id="ARBA00022729"/>
    </source>
</evidence>
<evidence type="ECO:0000313" key="4">
    <source>
        <dbReference type="Proteomes" id="UP000603352"/>
    </source>
</evidence>
<sequence>MQRMTIRAFLATATAVLALASATTGPAAAGELVLYTASNPEIEKDVMAAFQAAHPDITVKAVNMSTGPITEKAIAEKGNPQADVIWMVNDFALAKLKQDGVLAPYTPRGMIIDDAFRDTDGFWYGHNATIMAMAVNTRVLKEKGLPEPTDWVDLIRPDYKGQVTVAAPTKSGTGFTIFTAMDDMFGWNFIDNLHQNVVQYNSSGSAAARQVSAGENAIGLSYDTAILQQVQANPDVKLVIGRMSPNIIEGAGLVAGGPNPQDGQVFMDWLFGKGGMTALAPHVGIGAAPGFGNVPLDQVHLWKTRRPIDQDGFKQAWAKRYEN</sequence>
<proteinExistence type="predicted"/>
<dbReference type="EMBL" id="BMDZ01000004">
    <property type="protein sequence ID" value="GGB28019.1"/>
    <property type="molecule type" value="Genomic_DNA"/>
</dbReference>
<dbReference type="RefSeq" id="WP_188574859.1">
    <property type="nucleotide sequence ID" value="NZ_BMDZ01000004.1"/>
</dbReference>
<dbReference type="Gene3D" id="3.40.190.10">
    <property type="entry name" value="Periplasmic binding protein-like II"/>
    <property type="match status" value="2"/>
</dbReference>
<dbReference type="SUPFAM" id="SSF53850">
    <property type="entry name" value="Periplasmic binding protein-like II"/>
    <property type="match status" value="1"/>
</dbReference>
<feature type="signal peptide" evidence="2">
    <location>
        <begin position="1"/>
        <end position="29"/>
    </location>
</feature>
<comment type="caution">
    <text evidence="3">The sequence shown here is derived from an EMBL/GenBank/DDBJ whole genome shotgun (WGS) entry which is preliminary data.</text>
</comment>
<dbReference type="InterPro" id="IPR026045">
    <property type="entry name" value="Ferric-bd"/>
</dbReference>
<dbReference type="InterPro" id="IPR006311">
    <property type="entry name" value="TAT_signal"/>
</dbReference>
<dbReference type="PIRSF" id="PIRSF002825">
    <property type="entry name" value="CfbpA"/>
    <property type="match status" value="1"/>
</dbReference>
<feature type="chain" id="PRO_5046890477" evidence="2">
    <location>
        <begin position="30"/>
        <end position="323"/>
    </location>
</feature>
<name>A0ABQ1I8R1_9PROT</name>
<dbReference type="Proteomes" id="UP000603352">
    <property type="component" value="Unassembled WGS sequence"/>
</dbReference>
<accession>A0ABQ1I8R1</accession>
<evidence type="ECO:0000313" key="3">
    <source>
        <dbReference type="EMBL" id="GGB28019.1"/>
    </source>
</evidence>
<dbReference type="PANTHER" id="PTHR30006:SF2">
    <property type="entry name" value="ABC TRANSPORTER SUBSTRATE-BINDING PROTEIN"/>
    <property type="match status" value="1"/>
</dbReference>
<keyword evidence="1 2" id="KW-0732">Signal</keyword>
<protein>
    <submittedName>
        <fullName evidence="3">2-aminoethylphosphonate ABC transporter substrate-binding protein</fullName>
    </submittedName>
</protein>
<organism evidence="3 4">
    <name type="scientific">Tistrella bauzanensis</name>
    <dbReference type="NCBI Taxonomy" id="657419"/>
    <lineage>
        <taxon>Bacteria</taxon>
        <taxon>Pseudomonadati</taxon>
        <taxon>Pseudomonadota</taxon>
        <taxon>Alphaproteobacteria</taxon>
        <taxon>Geminicoccales</taxon>
        <taxon>Geminicoccaceae</taxon>
        <taxon>Tistrella</taxon>
    </lineage>
</organism>
<dbReference type="InterPro" id="IPR006059">
    <property type="entry name" value="SBP"/>
</dbReference>
<gene>
    <name evidence="3" type="ORF">GCM10011505_06590</name>
</gene>
<dbReference type="PROSITE" id="PS51318">
    <property type="entry name" value="TAT"/>
    <property type="match status" value="1"/>
</dbReference>
<evidence type="ECO:0000256" key="2">
    <source>
        <dbReference type="SAM" id="SignalP"/>
    </source>
</evidence>
<dbReference type="PANTHER" id="PTHR30006">
    <property type="entry name" value="THIAMINE-BINDING PERIPLASMIC PROTEIN-RELATED"/>
    <property type="match status" value="1"/>
</dbReference>